<accession>A0A8K1XHS8</accession>
<protein>
    <submittedName>
        <fullName evidence="1">Uncharacterized protein</fullName>
    </submittedName>
</protein>
<evidence type="ECO:0000313" key="1">
    <source>
        <dbReference type="EMBL" id="UHR49715.1"/>
    </source>
</evidence>
<organism evidence="1 2">
    <name type="scientific">Hangzhou lispivirus 1</name>
    <dbReference type="NCBI Taxonomy" id="2905568"/>
    <lineage>
        <taxon>Viruses</taxon>
        <taxon>Riboviria</taxon>
        <taxon>Orthornavirae</taxon>
        <taxon>Negarnaviricota</taxon>
        <taxon>Haploviricotina</taxon>
        <taxon>Monjiviricetes</taxon>
        <taxon>Mononegavirales</taxon>
        <taxon>Lispiviridae</taxon>
        <taxon>Robevirus</taxon>
        <taxon>Robevirus hanzense</taxon>
    </lineage>
</organism>
<name>A0A8K1XHS8_9MONO</name>
<proteinExistence type="predicted"/>
<gene>
    <name evidence="1" type="ORF">FuLiV2_gp3</name>
</gene>
<reference evidence="1" key="1">
    <citation type="submission" date="2021-05" db="EMBL/GenBank/DDBJ databases">
        <authorList>
            <person name="Feng G."/>
        </authorList>
    </citation>
    <scope>NUCLEOTIDE SEQUENCE</scope>
    <source>
        <strain evidence="1">QCYXFY8</strain>
    </source>
</reference>
<evidence type="ECO:0000313" key="2">
    <source>
        <dbReference type="Proteomes" id="UP001264633"/>
    </source>
</evidence>
<sequence>MSILGIKIYVTDAATALSCLACPILFYSEIPPQGLPKDNIKTLFRSGILSVDVWWCGKPYVKFTLDKEVEKMMTSQFKFKRFSGPKKEREIAHYLIDICDVTKESPARLFRAKDIECSVESVFITENCFERAVVIKEGTFL</sequence>
<dbReference type="EMBL" id="MZ209712">
    <property type="protein sequence ID" value="UHR49715.1"/>
    <property type="molecule type" value="Viral_cRNA"/>
</dbReference>
<dbReference type="Proteomes" id="UP001264633">
    <property type="component" value="Segment"/>
</dbReference>
<keyword evidence="2" id="KW-1185">Reference proteome</keyword>